<dbReference type="RefSeq" id="WP_258293965.1">
    <property type="nucleotide sequence ID" value="NZ_JANKJG010000003.1"/>
</dbReference>
<comment type="caution">
    <text evidence="1">The sequence shown here is derived from an EMBL/GenBank/DDBJ whole genome shotgun (WGS) entry which is preliminary data.</text>
</comment>
<keyword evidence="2" id="KW-1185">Reference proteome</keyword>
<evidence type="ECO:0000313" key="2">
    <source>
        <dbReference type="Proteomes" id="UP001165396"/>
    </source>
</evidence>
<dbReference type="InterPro" id="IPR013467">
    <property type="entry name" value="HNH78-like"/>
</dbReference>
<organism evidence="1 2">
    <name type="scientific">Pseudosulfitobacter koreensis</name>
    <dbReference type="NCBI Taxonomy" id="2968472"/>
    <lineage>
        <taxon>Bacteria</taxon>
        <taxon>Pseudomonadati</taxon>
        <taxon>Pseudomonadota</taxon>
        <taxon>Alphaproteobacteria</taxon>
        <taxon>Rhodobacterales</taxon>
        <taxon>Roseobacteraceae</taxon>
        <taxon>Pseudosulfitobacter</taxon>
    </lineage>
</organism>
<gene>
    <name evidence="1" type="ORF">NTA49_06980</name>
</gene>
<name>A0ABT1YZG8_9RHOB</name>
<protein>
    <submittedName>
        <fullName evidence="1">TIGR02646 family protein</fullName>
    </submittedName>
</protein>
<sequence>MAERCGAASANRPFVQHATFSTVEHFHPKSDNHPTWTFNWENLLLTCCGGNRDYIAGDKEGRFTSPDHSCDVPKGNTVLDGVILHPAQEEDLKRLLFKYHSDGRMEVSETCPESKRDQAHNTISELSLSPEMAKKGSKIATPRLVRMRSAFLSGLSEQVQILLEQGNDIDKAMEALAEILFPEDETKNWSKFFSCARWYLGPAAEKKLADLEWA</sequence>
<dbReference type="EMBL" id="JANKJG010000003">
    <property type="protein sequence ID" value="MCR8826278.1"/>
    <property type="molecule type" value="Genomic_DNA"/>
</dbReference>
<proteinExistence type="predicted"/>
<evidence type="ECO:0000313" key="1">
    <source>
        <dbReference type="EMBL" id="MCR8826278.1"/>
    </source>
</evidence>
<reference evidence="1" key="1">
    <citation type="submission" date="2022-07" db="EMBL/GenBank/DDBJ databases">
        <title>Pseudosulfitobacter sp. strain AP-MA-4, whole genome sequence.</title>
        <authorList>
            <person name="Jiang Y."/>
        </authorList>
    </citation>
    <scope>NUCLEOTIDE SEQUENCE</scope>
    <source>
        <strain evidence="1">AP-MA-4</strain>
    </source>
</reference>
<dbReference type="NCBIfam" id="TIGR02646">
    <property type="entry name" value="retron system putative HNH endonuclease"/>
    <property type="match status" value="1"/>
</dbReference>
<accession>A0ABT1YZG8</accession>
<dbReference type="Proteomes" id="UP001165396">
    <property type="component" value="Unassembled WGS sequence"/>
</dbReference>